<name>A0ABP4GPD4_9ACTN</name>
<feature type="domain" description="UspA" evidence="2">
    <location>
        <begin position="32"/>
        <end position="164"/>
    </location>
</feature>
<sequence length="316" mass="32342">MAALHPGASLSVRHEVAHIGAATVETKEVVIMSHAVVVGVDGSAQSTAAAEWAAHQAHRSGQALRMIHAGGAEPALSAEPVDAAQSLPRPVSDLWDHLSDVLPGLRISCEHVPGHPAHALVAAGERGGMLVLGSRGLGGLAGLLVGSVALRTAAHAACPVVLVRAGEDGDGVGSDVVVGVDSARPSAEVVAFAFEQATERGAKLRVLESRDLPTGRYVTAAPVDPLQITDAVAAAALVRLQDALAPWREKFPRVPVDAEVTGWPAGRALVEASRSASLVVVGRRTPRIRPALPGLGAVAHAVLHHAHSPVAVVPHD</sequence>
<evidence type="ECO:0000259" key="2">
    <source>
        <dbReference type="Pfam" id="PF00582"/>
    </source>
</evidence>
<dbReference type="InterPro" id="IPR014729">
    <property type="entry name" value="Rossmann-like_a/b/a_fold"/>
</dbReference>
<dbReference type="Pfam" id="PF00582">
    <property type="entry name" value="Usp"/>
    <property type="match status" value="2"/>
</dbReference>
<dbReference type="SUPFAM" id="SSF52402">
    <property type="entry name" value="Adenine nucleotide alpha hydrolases-like"/>
    <property type="match status" value="2"/>
</dbReference>
<dbReference type="EMBL" id="BAAALF010000020">
    <property type="protein sequence ID" value="GAA1227679.1"/>
    <property type="molecule type" value="Genomic_DNA"/>
</dbReference>
<keyword evidence="4" id="KW-1185">Reference proteome</keyword>
<dbReference type="PANTHER" id="PTHR46268">
    <property type="entry name" value="STRESS RESPONSE PROTEIN NHAX"/>
    <property type="match status" value="1"/>
</dbReference>
<evidence type="ECO:0000313" key="3">
    <source>
        <dbReference type="EMBL" id="GAA1227679.1"/>
    </source>
</evidence>
<dbReference type="Gene3D" id="3.40.50.620">
    <property type="entry name" value="HUPs"/>
    <property type="match status" value="2"/>
</dbReference>
<protein>
    <submittedName>
        <fullName evidence="3">Universal stress protein</fullName>
    </submittedName>
</protein>
<comment type="caution">
    <text evidence="3">The sequence shown here is derived from an EMBL/GenBank/DDBJ whole genome shotgun (WGS) entry which is preliminary data.</text>
</comment>
<gene>
    <name evidence="3" type="ORF">GCM10009665_17740</name>
</gene>
<organism evidence="3 4">
    <name type="scientific">Kitasatospora nipponensis</name>
    <dbReference type="NCBI Taxonomy" id="258049"/>
    <lineage>
        <taxon>Bacteria</taxon>
        <taxon>Bacillati</taxon>
        <taxon>Actinomycetota</taxon>
        <taxon>Actinomycetes</taxon>
        <taxon>Kitasatosporales</taxon>
        <taxon>Streptomycetaceae</taxon>
        <taxon>Kitasatospora</taxon>
    </lineage>
</organism>
<dbReference type="InterPro" id="IPR006015">
    <property type="entry name" value="Universal_stress_UspA"/>
</dbReference>
<feature type="domain" description="UspA" evidence="2">
    <location>
        <begin position="176"/>
        <end position="314"/>
    </location>
</feature>
<dbReference type="PANTHER" id="PTHR46268:SF6">
    <property type="entry name" value="UNIVERSAL STRESS PROTEIN UP12"/>
    <property type="match status" value="1"/>
</dbReference>
<evidence type="ECO:0000256" key="1">
    <source>
        <dbReference type="ARBA" id="ARBA00008791"/>
    </source>
</evidence>
<dbReference type="Proteomes" id="UP001500037">
    <property type="component" value="Unassembled WGS sequence"/>
</dbReference>
<comment type="similarity">
    <text evidence="1">Belongs to the universal stress protein A family.</text>
</comment>
<proteinExistence type="inferred from homology"/>
<dbReference type="InterPro" id="IPR006016">
    <property type="entry name" value="UspA"/>
</dbReference>
<evidence type="ECO:0000313" key="4">
    <source>
        <dbReference type="Proteomes" id="UP001500037"/>
    </source>
</evidence>
<accession>A0ABP4GPD4</accession>
<dbReference type="PRINTS" id="PR01438">
    <property type="entry name" value="UNVRSLSTRESS"/>
</dbReference>
<reference evidence="4" key="1">
    <citation type="journal article" date="2019" name="Int. J. Syst. Evol. Microbiol.">
        <title>The Global Catalogue of Microorganisms (GCM) 10K type strain sequencing project: providing services to taxonomists for standard genome sequencing and annotation.</title>
        <authorList>
            <consortium name="The Broad Institute Genomics Platform"/>
            <consortium name="The Broad Institute Genome Sequencing Center for Infectious Disease"/>
            <person name="Wu L."/>
            <person name="Ma J."/>
        </authorList>
    </citation>
    <scope>NUCLEOTIDE SEQUENCE [LARGE SCALE GENOMIC DNA]</scope>
    <source>
        <strain evidence="4">JCM 13004</strain>
    </source>
</reference>